<organism evidence="1 2">
    <name type="scientific">Allocatelliglobosispora scoriae</name>
    <dbReference type="NCBI Taxonomy" id="643052"/>
    <lineage>
        <taxon>Bacteria</taxon>
        <taxon>Bacillati</taxon>
        <taxon>Actinomycetota</taxon>
        <taxon>Actinomycetes</taxon>
        <taxon>Micromonosporales</taxon>
        <taxon>Micromonosporaceae</taxon>
        <taxon>Allocatelliglobosispora</taxon>
    </lineage>
</organism>
<dbReference type="Proteomes" id="UP000587527">
    <property type="component" value="Unassembled WGS sequence"/>
</dbReference>
<comment type="caution">
    <text evidence="1">The sequence shown here is derived from an EMBL/GenBank/DDBJ whole genome shotgun (WGS) entry which is preliminary data.</text>
</comment>
<gene>
    <name evidence="1" type="ORF">F4553_007865</name>
</gene>
<protein>
    <recommendedName>
        <fullName evidence="3">XRE family transcriptional regulator</fullName>
    </recommendedName>
</protein>
<name>A0A841C6M2_9ACTN</name>
<reference evidence="1 2" key="1">
    <citation type="submission" date="2020-08" db="EMBL/GenBank/DDBJ databases">
        <title>Sequencing the genomes of 1000 actinobacteria strains.</title>
        <authorList>
            <person name="Klenk H.-P."/>
        </authorList>
    </citation>
    <scope>NUCLEOTIDE SEQUENCE [LARGE SCALE GENOMIC DNA]</scope>
    <source>
        <strain evidence="1 2">DSM 45362</strain>
    </source>
</reference>
<accession>A0A841C6M2</accession>
<dbReference type="EMBL" id="JACHMN010000003">
    <property type="protein sequence ID" value="MBB5874431.1"/>
    <property type="molecule type" value="Genomic_DNA"/>
</dbReference>
<proteinExistence type="predicted"/>
<evidence type="ECO:0008006" key="3">
    <source>
        <dbReference type="Google" id="ProtNLM"/>
    </source>
</evidence>
<evidence type="ECO:0000313" key="2">
    <source>
        <dbReference type="Proteomes" id="UP000587527"/>
    </source>
</evidence>
<sequence>MSRRVLAALVGRSEEWLRQVELGTRRLDSISVAMQLVEALRFDQLDDLVDPRESAGPDDRRSTALTDEARAGYALPASLRSPYAGAATTAESLARDVAELRDTWWHASDRVAVCQHRLPQVIAAAQAGVRDDPGDEPTAAATVDALCLARSYLVYVGDRRQALVLAERAVTLAETASPASTVVAARALAMSYLQNREFHLALSIATAAADRAGDRLPVLRGSLLSVAAKAASSLGEDERADVLIKQVRQAAAALGSARQQRGVWFGPSDVTLTEMTVAWTGGRREELPELALAAPPDSEMPQNLRIPYYAMIAALCARRRDEGTAVLQLLAIQRLSAEALRYDRMVHTALRDLLRTRHPVLYREIEQLGRLAGLL</sequence>
<evidence type="ECO:0000313" key="1">
    <source>
        <dbReference type="EMBL" id="MBB5874431.1"/>
    </source>
</evidence>
<keyword evidence="2" id="KW-1185">Reference proteome</keyword>
<dbReference type="AlphaFoldDB" id="A0A841C6M2"/>